<gene>
    <name evidence="1" type="ORF">GCM10010993_27790</name>
</gene>
<organism evidence="1 2">
    <name type="scientific">Belliella aquatica</name>
    <dbReference type="NCBI Taxonomy" id="1323734"/>
    <lineage>
        <taxon>Bacteria</taxon>
        <taxon>Pseudomonadati</taxon>
        <taxon>Bacteroidota</taxon>
        <taxon>Cytophagia</taxon>
        <taxon>Cytophagales</taxon>
        <taxon>Cyclobacteriaceae</taxon>
        <taxon>Belliella</taxon>
    </lineage>
</organism>
<proteinExistence type="predicted"/>
<dbReference type="Proteomes" id="UP000635885">
    <property type="component" value="Unassembled WGS sequence"/>
</dbReference>
<sequence>MAIKELISLHEDFLLDFGFELDSSLLHYTKSFSEGKQILFFHHIQNPDANYLEIQLGIRFDQVENIINQFLPSLGDFKDRSVTHVIPLNQIDNNLPRRFFLQDDFEVNDILKKIEEFLVKDGFHWLDKYSVPENMEFLFNKNPDQELTTQNFTYRSARAITLSKLYNKQEYEYTKKAYLDKLEEMMVTPFTLASFLNLLNHLENLD</sequence>
<dbReference type="EMBL" id="BMFD01000011">
    <property type="protein sequence ID" value="GGC47675.1"/>
    <property type="molecule type" value="Genomic_DNA"/>
</dbReference>
<reference evidence="2" key="1">
    <citation type="journal article" date="2019" name="Int. J. Syst. Evol. Microbiol.">
        <title>The Global Catalogue of Microorganisms (GCM) 10K type strain sequencing project: providing services to taxonomists for standard genome sequencing and annotation.</title>
        <authorList>
            <consortium name="The Broad Institute Genomics Platform"/>
            <consortium name="The Broad Institute Genome Sequencing Center for Infectious Disease"/>
            <person name="Wu L."/>
            <person name="Ma J."/>
        </authorList>
    </citation>
    <scope>NUCLEOTIDE SEQUENCE [LARGE SCALE GENOMIC DNA]</scope>
    <source>
        <strain evidence="2">CGMCC 1.12479</strain>
    </source>
</reference>
<keyword evidence="2" id="KW-1185">Reference proteome</keyword>
<accession>A0ABQ1MV74</accession>
<comment type="caution">
    <text evidence="1">The sequence shown here is derived from an EMBL/GenBank/DDBJ whole genome shotgun (WGS) entry which is preliminary data.</text>
</comment>
<evidence type="ECO:0000313" key="1">
    <source>
        <dbReference type="EMBL" id="GGC47675.1"/>
    </source>
</evidence>
<dbReference type="RefSeq" id="WP_188443703.1">
    <property type="nucleotide sequence ID" value="NZ_BMFD01000011.1"/>
</dbReference>
<evidence type="ECO:0000313" key="2">
    <source>
        <dbReference type="Proteomes" id="UP000635885"/>
    </source>
</evidence>
<name>A0ABQ1MV74_9BACT</name>
<protein>
    <submittedName>
        <fullName evidence="1">Uncharacterized protein</fullName>
    </submittedName>
</protein>